<accession>A0ABQ4Y0C4</accession>
<feature type="region of interest" description="Disordered" evidence="1">
    <location>
        <begin position="180"/>
        <end position="223"/>
    </location>
</feature>
<feature type="compositionally biased region" description="Basic residues" evidence="1">
    <location>
        <begin position="195"/>
        <end position="204"/>
    </location>
</feature>
<protein>
    <submittedName>
        <fullName evidence="2">Uncharacterized protein</fullName>
    </submittedName>
</protein>
<reference evidence="2" key="1">
    <citation type="journal article" date="2022" name="Int. J. Mol. Sci.">
        <title>Draft Genome of Tanacetum Coccineum: Genomic Comparison of Closely Related Tanacetum-Family Plants.</title>
        <authorList>
            <person name="Yamashiro T."/>
            <person name="Shiraishi A."/>
            <person name="Nakayama K."/>
            <person name="Satake H."/>
        </authorList>
    </citation>
    <scope>NUCLEOTIDE SEQUENCE</scope>
</reference>
<proteinExistence type="predicted"/>
<evidence type="ECO:0000313" key="2">
    <source>
        <dbReference type="EMBL" id="GJS70832.1"/>
    </source>
</evidence>
<dbReference type="EMBL" id="BQNB010009960">
    <property type="protein sequence ID" value="GJS70832.1"/>
    <property type="molecule type" value="Genomic_DNA"/>
</dbReference>
<comment type="caution">
    <text evidence="2">The sequence shown here is derived from an EMBL/GenBank/DDBJ whole genome shotgun (WGS) entry which is preliminary data.</text>
</comment>
<evidence type="ECO:0000313" key="3">
    <source>
        <dbReference type="Proteomes" id="UP001151760"/>
    </source>
</evidence>
<sequence>MTPRSCLRWKPTGKIFKAVSLRWDLTGKIFTSSTTKVDSDPTNGSNEDITNQYECEQTLDVSAGTLNLSAGTSFNPKKEGLRVCLELEIHDHNNEPSNSKLVPKVVPPADKTATPRQELELLFHHHITMLRTSKLVDFDVHTLEDPTLILEILSRRFFLRLDLLDYSSVLTRSGGLSKDGDADTLFQQSTDKSKITRKQSKASKHGHENQKSTKKPSLSQSLSKFSSPRAILAFLQSYL</sequence>
<organism evidence="2 3">
    <name type="scientific">Tanacetum coccineum</name>
    <dbReference type="NCBI Taxonomy" id="301880"/>
    <lineage>
        <taxon>Eukaryota</taxon>
        <taxon>Viridiplantae</taxon>
        <taxon>Streptophyta</taxon>
        <taxon>Embryophyta</taxon>
        <taxon>Tracheophyta</taxon>
        <taxon>Spermatophyta</taxon>
        <taxon>Magnoliopsida</taxon>
        <taxon>eudicotyledons</taxon>
        <taxon>Gunneridae</taxon>
        <taxon>Pentapetalae</taxon>
        <taxon>asterids</taxon>
        <taxon>campanulids</taxon>
        <taxon>Asterales</taxon>
        <taxon>Asteraceae</taxon>
        <taxon>Asteroideae</taxon>
        <taxon>Anthemideae</taxon>
        <taxon>Anthemidinae</taxon>
        <taxon>Tanacetum</taxon>
    </lineage>
</organism>
<evidence type="ECO:0000256" key="1">
    <source>
        <dbReference type="SAM" id="MobiDB-lite"/>
    </source>
</evidence>
<dbReference type="Proteomes" id="UP001151760">
    <property type="component" value="Unassembled WGS sequence"/>
</dbReference>
<name>A0ABQ4Y0C4_9ASTR</name>
<keyword evidence="3" id="KW-1185">Reference proteome</keyword>
<reference evidence="2" key="2">
    <citation type="submission" date="2022-01" db="EMBL/GenBank/DDBJ databases">
        <authorList>
            <person name="Yamashiro T."/>
            <person name="Shiraishi A."/>
            <person name="Satake H."/>
            <person name="Nakayama K."/>
        </authorList>
    </citation>
    <scope>NUCLEOTIDE SEQUENCE</scope>
</reference>
<gene>
    <name evidence="2" type="ORF">Tco_0703673</name>
</gene>